<evidence type="ECO:0000313" key="3">
    <source>
        <dbReference type="Proteomes" id="UP001500167"/>
    </source>
</evidence>
<dbReference type="EMBL" id="BAAAZK010000008">
    <property type="protein sequence ID" value="GAA4182945.1"/>
    <property type="molecule type" value="Genomic_DNA"/>
</dbReference>
<dbReference type="Pfam" id="PF00534">
    <property type="entry name" value="Glycos_transf_1"/>
    <property type="match status" value="1"/>
</dbReference>
<organism evidence="2 3">
    <name type="scientific">Sphingobacterium ginsenosidimutans</name>
    <dbReference type="NCBI Taxonomy" id="687845"/>
    <lineage>
        <taxon>Bacteria</taxon>
        <taxon>Pseudomonadati</taxon>
        <taxon>Bacteroidota</taxon>
        <taxon>Sphingobacteriia</taxon>
        <taxon>Sphingobacteriales</taxon>
        <taxon>Sphingobacteriaceae</taxon>
        <taxon>Sphingobacterium</taxon>
    </lineage>
</organism>
<feature type="domain" description="Glycosyl transferase family 1" evidence="1">
    <location>
        <begin position="209"/>
        <end position="347"/>
    </location>
</feature>
<reference evidence="3" key="1">
    <citation type="journal article" date="2019" name="Int. J. Syst. Evol. Microbiol.">
        <title>The Global Catalogue of Microorganisms (GCM) 10K type strain sequencing project: providing services to taxonomists for standard genome sequencing and annotation.</title>
        <authorList>
            <consortium name="The Broad Institute Genomics Platform"/>
            <consortium name="The Broad Institute Genome Sequencing Center for Infectious Disease"/>
            <person name="Wu L."/>
            <person name="Ma J."/>
        </authorList>
    </citation>
    <scope>NUCLEOTIDE SEQUENCE [LARGE SCALE GENOMIC DNA]</scope>
    <source>
        <strain evidence="3">JCM 16722</strain>
    </source>
</reference>
<comment type="caution">
    <text evidence="2">The sequence shown here is derived from an EMBL/GenBank/DDBJ whole genome shotgun (WGS) entry which is preliminary data.</text>
</comment>
<dbReference type="SUPFAM" id="SSF53756">
    <property type="entry name" value="UDP-Glycosyltransferase/glycogen phosphorylase"/>
    <property type="match status" value="1"/>
</dbReference>
<dbReference type="RefSeq" id="WP_346087998.1">
    <property type="nucleotide sequence ID" value="NZ_BAAAZK010000008.1"/>
</dbReference>
<sequence length="388" mass="44952">MHKLKKWALTISSLVKYPVIKRKIKAIDSEIIFIFPVMDIGGAERVHIEIMKTIGDKHPTCIITNHSKNNDLRPEFEAVAHIIELERWGWKANFRKKMAKELAKKINSNPNSVVFSSNNYFFYDLLPYLDDNILKIDLSHAFVGENTASFDNYSLPYISKIDKRIILGENQRKKQIQFYIEKNIDPTFQSRIKIVRNKIEKPNDVPKKDYSKDLTILFIARNSYEKRPGLLVEIANICYNLKLPFNFKIIGDFENFKSEISQNTEIIGRISDRKQLNEYYKSAHLIAITSLFEGFPMVLLEGMSLGVIPISTNVGEIACFISEQSENGFIIENTMDDNDIINAFIDKLKYINDNRSLLNCFSTNAMKLVDEEFSETMFNKQYRGLLIK</sequence>
<evidence type="ECO:0000313" key="2">
    <source>
        <dbReference type="EMBL" id="GAA4182945.1"/>
    </source>
</evidence>
<protein>
    <recommendedName>
        <fullName evidence="1">Glycosyl transferase family 1 domain-containing protein</fullName>
    </recommendedName>
</protein>
<gene>
    <name evidence="2" type="ORF">GCM10022218_40880</name>
</gene>
<evidence type="ECO:0000259" key="1">
    <source>
        <dbReference type="Pfam" id="PF00534"/>
    </source>
</evidence>
<accession>A0ABP8AFH1</accession>
<name>A0ABP8AFH1_9SPHI</name>
<dbReference type="Gene3D" id="3.40.50.2000">
    <property type="entry name" value="Glycogen Phosphorylase B"/>
    <property type="match status" value="1"/>
</dbReference>
<dbReference type="Proteomes" id="UP001500167">
    <property type="component" value="Unassembled WGS sequence"/>
</dbReference>
<keyword evidence="3" id="KW-1185">Reference proteome</keyword>
<dbReference type="PANTHER" id="PTHR12526">
    <property type="entry name" value="GLYCOSYLTRANSFERASE"/>
    <property type="match status" value="1"/>
</dbReference>
<dbReference type="PANTHER" id="PTHR12526:SF637">
    <property type="entry name" value="GLYCOSYLTRANSFERASE EPSF-RELATED"/>
    <property type="match status" value="1"/>
</dbReference>
<dbReference type="InterPro" id="IPR001296">
    <property type="entry name" value="Glyco_trans_1"/>
</dbReference>
<proteinExistence type="predicted"/>
<dbReference type="CDD" id="cd03801">
    <property type="entry name" value="GT4_PimA-like"/>
    <property type="match status" value="1"/>
</dbReference>